<feature type="transmembrane region" description="Helical" evidence="6">
    <location>
        <begin position="21"/>
        <end position="44"/>
    </location>
</feature>
<evidence type="ECO:0000259" key="7">
    <source>
        <dbReference type="Pfam" id="PF02687"/>
    </source>
</evidence>
<protein>
    <submittedName>
        <fullName evidence="9">ABC transporter permease</fullName>
    </submittedName>
</protein>
<dbReference type="PANTHER" id="PTHR30572">
    <property type="entry name" value="MEMBRANE COMPONENT OF TRANSPORTER-RELATED"/>
    <property type="match status" value="1"/>
</dbReference>
<evidence type="ECO:0000256" key="5">
    <source>
        <dbReference type="ARBA" id="ARBA00023136"/>
    </source>
</evidence>
<feature type="domain" description="MacB-like periplasmic core" evidence="8">
    <location>
        <begin position="20"/>
        <end position="269"/>
    </location>
</feature>
<evidence type="ECO:0000313" key="10">
    <source>
        <dbReference type="Proteomes" id="UP000680067"/>
    </source>
</evidence>
<evidence type="ECO:0000259" key="8">
    <source>
        <dbReference type="Pfam" id="PF12704"/>
    </source>
</evidence>
<feature type="transmembrane region" description="Helical" evidence="6">
    <location>
        <begin position="400"/>
        <end position="423"/>
    </location>
</feature>
<name>A0A941I5U2_9BURK</name>
<dbReference type="AlphaFoldDB" id="A0A941I5U2"/>
<keyword evidence="10" id="KW-1185">Reference proteome</keyword>
<dbReference type="Proteomes" id="UP000680067">
    <property type="component" value="Unassembled WGS sequence"/>
</dbReference>
<keyword evidence="4 6" id="KW-1133">Transmembrane helix</keyword>
<dbReference type="GO" id="GO:0022857">
    <property type="term" value="F:transmembrane transporter activity"/>
    <property type="evidence" value="ECO:0007669"/>
    <property type="project" value="TreeGrafter"/>
</dbReference>
<feature type="transmembrane region" description="Helical" evidence="6">
    <location>
        <begin position="311"/>
        <end position="335"/>
    </location>
</feature>
<dbReference type="InterPro" id="IPR003838">
    <property type="entry name" value="ABC3_permease_C"/>
</dbReference>
<comment type="subcellular location">
    <subcellularLocation>
        <location evidence="1">Cell membrane</location>
        <topology evidence="1">Multi-pass membrane protein</topology>
    </subcellularLocation>
</comment>
<evidence type="ECO:0000313" key="9">
    <source>
        <dbReference type="EMBL" id="MBR7783147.1"/>
    </source>
</evidence>
<reference evidence="9" key="1">
    <citation type="submission" date="2021-04" db="EMBL/GenBank/DDBJ databases">
        <title>novel species isolated from subtropical streams in China.</title>
        <authorList>
            <person name="Lu H."/>
        </authorList>
    </citation>
    <scope>NUCLEOTIDE SEQUENCE</scope>
    <source>
        <strain evidence="9">LFS511W</strain>
    </source>
</reference>
<evidence type="ECO:0000256" key="6">
    <source>
        <dbReference type="SAM" id="Phobius"/>
    </source>
</evidence>
<sequence length="437" mass="48616">MFTYYFWLGLRALRRHRWLTGLTVMILSVGVAVSIAALTILHLMSADPLPFKSDRVLTTVLDNGPSEGYRPGDQYVDHQMSYIDLMALLERAPAMRKAGMYAVQSPVEMPRKELGVLSGMGVAGTLDWFGMLEIPFLAGQPWSLQDDQRGAAVVVISKKFAAKLFGSEPALGKSITMWGRPYQVAGVMDEWHVRPRFYLINGRSGAFANDEDFVIPFRNAMQNEIPHAGGMSCSNRSDASWKSLLESECTWLMFWAELKNASDRPQLEAFLRAYQQEQEAHERFPRKAAVRVFNIREWLTERKIVGAENKMAAWLASGFLLLCLVNAVGLLLARFSRRAAEVGVRRALGASQIQIFFQFLTESAVMGIAGAIGGVLLSLLLLYLIGSQSAYLKVVTRMDWTMLGVTVLMSLSAAMCAGVFPAWRACRVTPAIQLKSQ</sequence>
<dbReference type="InterPro" id="IPR050250">
    <property type="entry name" value="Macrolide_Exporter_MacB"/>
</dbReference>
<feature type="transmembrane region" description="Helical" evidence="6">
    <location>
        <begin position="356"/>
        <end position="385"/>
    </location>
</feature>
<keyword evidence="5 6" id="KW-0472">Membrane</keyword>
<feature type="domain" description="ABC3 transporter permease C-terminal" evidence="7">
    <location>
        <begin position="317"/>
        <end position="430"/>
    </location>
</feature>
<dbReference type="PANTHER" id="PTHR30572:SF18">
    <property type="entry name" value="ABC-TYPE MACROLIDE FAMILY EXPORT SYSTEM PERMEASE COMPONENT 2"/>
    <property type="match status" value="1"/>
</dbReference>
<dbReference type="EMBL" id="JAGSPN010000010">
    <property type="protein sequence ID" value="MBR7783147.1"/>
    <property type="molecule type" value="Genomic_DNA"/>
</dbReference>
<comment type="caution">
    <text evidence="9">The sequence shown here is derived from an EMBL/GenBank/DDBJ whole genome shotgun (WGS) entry which is preliminary data.</text>
</comment>
<gene>
    <name evidence="9" type="ORF">KDM89_13420</name>
</gene>
<evidence type="ECO:0000256" key="3">
    <source>
        <dbReference type="ARBA" id="ARBA00022692"/>
    </source>
</evidence>
<dbReference type="GO" id="GO:0005886">
    <property type="term" value="C:plasma membrane"/>
    <property type="evidence" value="ECO:0007669"/>
    <property type="project" value="UniProtKB-SubCell"/>
</dbReference>
<dbReference type="Pfam" id="PF02687">
    <property type="entry name" value="FtsX"/>
    <property type="match status" value="1"/>
</dbReference>
<organism evidence="9 10">
    <name type="scientific">Undibacterium luofuense</name>
    <dbReference type="NCBI Taxonomy" id="2828733"/>
    <lineage>
        <taxon>Bacteria</taxon>
        <taxon>Pseudomonadati</taxon>
        <taxon>Pseudomonadota</taxon>
        <taxon>Betaproteobacteria</taxon>
        <taxon>Burkholderiales</taxon>
        <taxon>Oxalobacteraceae</taxon>
        <taxon>Undibacterium</taxon>
    </lineage>
</organism>
<dbReference type="RefSeq" id="WP_212688443.1">
    <property type="nucleotide sequence ID" value="NZ_JAGSPN010000010.1"/>
</dbReference>
<evidence type="ECO:0000256" key="2">
    <source>
        <dbReference type="ARBA" id="ARBA00022475"/>
    </source>
</evidence>
<evidence type="ECO:0000256" key="1">
    <source>
        <dbReference type="ARBA" id="ARBA00004651"/>
    </source>
</evidence>
<evidence type="ECO:0000256" key="4">
    <source>
        <dbReference type="ARBA" id="ARBA00022989"/>
    </source>
</evidence>
<accession>A0A941I5U2</accession>
<proteinExistence type="predicted"/>
<dbReference type="InterPro" id="IPR025857">
    <property type="entry name" value="MacB_PCD"/>
</dbReference>
<keyword evidence="3 6" id="KW-0812">Transmembrane</keyword>
<keyword evidence="2" id="KW-1003">Cell membrane</keyword>
<dbReference type="Pfam" id="PF12704">
    <property type="entry name" value="MacB_PCD"/>
    <property type="match status" value="1"/>
</dbReference>